<organism evidence="1 2">
    <name type="scientific">Rhodotorula toruloides</name>
    <name type="common">Yeast</name>
    <name type="synonym">Rhodosporidium toruloides</name>
    <dbReference type="NCBI Taxonomy" id="5286"/>
    <lineage>
        <taxon>Eukaryota</taxon>
        <taxon>Fungi</taxon>
        <taxon>Dikarya</taxon>
        <taxon>Basidiomycota</taxon>
        <taxon>Pucciniomycotina</taxon>
        <taxon>Microbotryomycetes</taxon>
        <taxon>Sporidiobolales</taxon>
        <taxon>Sporidiobolaceae</taxon>
        <taxon>Rhodotorula</taxon>
    </lineage>
</organism>
<accession>A0A511K822</accession>
<sequence>MPFPPFFHPTGCLRIPTELPAFSYAHARTWRDRRLSVSESLRTSDAPPLQFTLDAIHGLAPQLMEASQHTIIQPRSHDDHSIALCIPPPPPLPIPTHVLRITFSVPNEKTDVPFHGLVWSLKCRILACLYPSTCDSGYLPSPSPSPPTVPLPLPLGSTVRMVSLPIVTLSIPFRTVWPVLYTYIHANSTAALLSNLITYPITPPAFDSQSTELGTVIARLERVRRLWHDVNALEVEDEELWETMARAWSVLVAKLGEKLSENPQPP</sequence>
<reference evidence="1 2" key="1">
    <citation type="submission" date="2019-07" db="EMBL/GenBank/DDBJ databases">
        <title>Rhodotorula toruloides NBRC10032 genome sequencing.</title>
        <authorList>
            <person name="Shida Y."/>
            <person name="Takaku H."/>
            <person name="Ogasawara W."/>
            <person name="Mori K."/>
        </authorList>
    </citation>
    <scope>NUCLEOTIDE SEQUENCE [LARGE SCALE GENOMIC DNA]</scope>
    <source>
        <strain evidence="1 2">NBRC10032</strain>
    </source>
</reference>
<evidence type="ECO:0000313" key="1">
    <source>
        <dbReference type="EMBL" id="GEM06482.1"/>
    </source>
</evidence>
<dbReference type="OrthoDB" id="2570975at2759"/>
<evidence type="ECO:0000313" key="2">
    <source>
        <dbReference type="Proteomes" id="UP000321518"/>
    </source>
</evidence>
<name>A0A511K822_RHOTO</name>
<protein>
    <submittedName>
        <fullName evidence="1">Uncharacterized protein</fullName>
    </submittedName>
</protein>
<dbReference type="Proteomes" id="UP000321518">
    <property type="component" value="Unassembled WGS sequence"/>
</dbReference>
<dbReference type="AlphaFoldDB" id="A0A511K822"/>
<gene>
    <name evidence="1" type="ORF">Rt10032_c01g0499</name>
</gene>
<proteinExistence type="predicted"/>
<comment type="caution">
    <text evidence="1">The sequence shown here is derived from an EMBL/GenBank/DDBJ whole genome shotgun (WGS) entry which is preliminary data.</text>
</comment>
<dbReference type="EMBL" id="BJWK01000001">
    <property type="protein sequence ID" value="GEM06482.1"/>
    <property type="molecule type" value="Genomic_DNA"/>
</dbReference>